<evidence type="ECO:0000313" key="2">
    <source>
        <dbReference type="Proteomes" id="UP000789702"/>
    </source>
</evidence>
<accession>A0ACA9LPE7</accession>
<protein>
    <submittedName>
        <fullName evidence="1">7551_t:CDS:1</fullName>
    </submittedName>
</protein>
<keyword evidence="2" id="KW-1185">Reference proteome</keyword>
<gene>
    <name evidence="1" type="ORF">DHETER_LOCUS4871</name>
</gene>
<comment type="caution">
    <text evidence="1">The sequence shown here is derived from an EMBL/GenBank/DDBJ whole genome shotgun (WGS) entry which is preliminary data.</text>
</comment>
<reference evidence="1" key="1">
    <citation type="submission" date="2021-06" db="EMBL/GenBank/DDBJ databases">
        <authorList>
            <person name="Kallberg Y."/>
            <person name="Tangrot J."/>
            <person name="Rosling A."/>
        </authorList>
    </citation>
    <scope>NUCLEOTIDE SEQUENCE</scope>
    <source>
        <strain evidence="1">IL203A</strain>
    </source>
</reference>
<dbReference type="EMBL" id="CAJVPU010005088">
    <property type="protein sequence ID" value="CAG8542644.1"/>
    <property type="molecule type" value="Genomic_DNA"/>
</dbReference>
<dbReference type="Proteomes" id="UP000789702">
    <property type="component" value="Unassembled WGS sequence"/>
</dbReference>
<sequence length="196" mass="21944">DLGSNCCLLKASLVGVAQDTLKEIDSENATFKLLINNYAGKNYSFIIKILFPCHNSQFKYLINSVCPNESKISSTGDSQSTSEMYRSVRSRLLSAHQNVVEKSHHVISAEVNKYSVDSGAVSSCSRHTRVEDAKNEDVYIKDINFDYGEFADNIDERESRNTKNSRRNTLSCGKGNKGKEKVIQPIVHNTRSRVKS</sequence>
<proteinExistence type="predicted"/>
<organism evidence="1 2">
    <name type="scientific">Dentiscutata heterogama</name>
    <dbReference type="NCBI Taxonomy" id="1316150"/>
    <lineage>
        <taxon>Eukaryota</taxon>
        <taxon>Fungi</taxon>
        <taxon>Fungi incertae sedis</taxon>
        <taxon>Mucoromycota</taxon>
        <taxon>Glomeromycotina</taxon>
        <taxon>Glomeromycetes</taxon>
        <taxon>Diversisporales</taxon>
        <taxon>Gigasporaceae</taxon>
        <taxon>Dentiscutata</taxon>
    </lineage>
</organism>
<evidence type="ECO:0000313" key="1">
    <source>
        <dbReference type="EMBL" id="CAG8542644.1"/>
    </source>
</evidence>
<feature type="non-terminal residue" evidence="1">
    <location>
        <position position="1"/>
    </location>
</feature>
<name>A0ACA9LPE7_9GLOM</name>